<dbReference type="KEGG" id="mfo:Metfor_2184"/>
<dbReference type="SMART" id="SM00091">
    <property type="entry name" value="PAS"/>
    <property type="match status" value="1"/>
</dbReference>
<dbReference type="InterPro" id="IPR005467">
    <property type="entry name" value="His_kinase_dom"/>
</dbReference>
<dbReference type="InterPro" id="IPR000700">
    <property type="entry name" value="PAS-assoc_C"/>
</dbReference>
<evidence type="ECO:0000256" key="4">
    <source>
        <dbReference type="ARBA" id="ARBA00022679"/>
    </source>
</evidence>
<keyword evidence="11" id="KW-1185">Reference proteome</keyword>
<dbReference type="PANTHER" id="PTHR43304">
    <property type="entry name" value="PHYTOCHROME-LIKE PROTEIN CPH1"/>
    <property type="match status" value="1"/>
</dbReference>
<reference evidence="10 11" key="2">
    <citation type="journal article" date="2014" name="Genome Announc.">
        <title>Complete Genome Sequence of Methanoregula formicica SMSPT, a Mesophilic Hydrogenotrophic Methanogen Isolated from a Methanogenic Upflow Anaerobic Sludge Blanket Reactor.</title>
        <authorList>
            <person name="Yamamoto K."/>
            <person name="Tamaki H."/>
            <person name="Cadillo-Quiroz H."/>
            <person name="Imachi H."/>
            <person name="Kyrpides N."/>
            <person name="Woyke T."/>
            <person name="Goodwin L."/>
            <person name="Zinder S.H."/>
            <person name="Kamagata Y."/>
            <person name="Liu W.T."/>
        </authorList>
    </citation>
    <scope>NUCLEOTIDE SEQUENCE [LARGE SCALE GENOMIC DNA]</scope>
    <source>
        <strain evidence="11">DSM 22288 / NBRC 105244 / SMSP</strain>
    </source>
</reference>
<dbReference type="RefSeq" id="WP_015286153.1">
    <property type="nucleotide sequence ID" value="NC_019943.1"/>
</dbReference>
<feature type="coiled-coil region" evidence="6">
    <location>
        <begin position="31"/>
        <end position="79"/>
    </location>
</feature>
<dbReference type="SUPFAM" id="SSF55785">
    <property type="entry name" value="PYP-like sensor domain (PAS domain)"/>
    <property type="match status" value="1"/>
</dbReference>
<comment type="catalytic activity">
    <reaction evidence="1">
        <text>ATP + protein L-histidine = ADP + protein N-phospho-L-histidine.</text>
        <dbReference type="EC" id="2.7.13.3"/>
    </reaction>
</comment>
<evidence type="ECO:0000256" key="2">
    <source>
        <dbReference type="ARBA" id="ARBA00012438"/>
    </source>
</evidence>
<dbReference type="PROSITE" id="PS50112">
    <property type="entry name" value="PAS"/>
    <property type="match status" value="1"/>
</dbReference>
<evidence type="ECO:0000313" key="10">
    <source>
        <dbReference type="EMBL" id="AGB03190.1"/>
    </source>
</evidence>
<dbReference type="InterPro" id="IPR052162">
    <property type="entry name" value="Sensor_kinase/Photoreceptor"/>
</dbReference>
<dbReference type="Proteomes" id="UP000010824">
    <property type="component" value="Chromosome"/>
</dbReference>
<accession>L0HGS1</accession>
<dbReference type="OrthoDB" id="116953at2157"/>
<dbReference type="eggNOG" id="arCOG06193">
    <property type="taxonomic scope" value="Archaea"/>
</dbReference>
<dbReference type="PROSITE" id="PS50113">
    <property type="entry name" value="PAC"/>
    <property type="match status" value="1"/>
</dbReference>
<evidence type="ECO:0000313" key="11">
    <source>
        <dbReference type="Proteomes" id="UP000010824"/>
    </source>
</evidence>
<dbReference type="GO" id="GO:0004673">
    <property type="term" value="F:protein histidine kinase activity"/>
    <property type="evidence" value="ECO:0007669"/>
    <property type="project" value="UniProtKB-EC"/>
</dbReference>
<dbReference type="CDD" id="cd00075">
    <property type="entry name" value="HATPase"/>
    <property type="match status" value="1"/>
</dbReference>
<evidence type="ECO:0000256" key="1">
    <source>
        <dbReference type="ARBA" id="ARBA00000085"/>
    </source>
</evidence>
<dbReference type="InterPro" id="IPR000014">
    <property type="entry name" value="PAS"/>
</dbReference>
<dbReference type="CDD" id="cd00130">
    <property type="entry name" value="PAS"/>
    <property type="match status" value="1"/>
</dbReference>
<dbReference type="HOGENOM" id="CLU_000445_114_58_2"/>
<keyword evidence="3" id="KW-0597">Phosphoprotein</keyword>
<evidence type="ECO:0000259" key="7">
    <source>
        <dbReference type="PROSITE" id="PS50109"/>
    </source>
</evidence>
<dbReference type="GeneID" id="25397822"/>
<dbReference type="SMART" id="SM00387">
    <property type="entry name" value="HATPase_c"/>
    <property type="match status" value="1"/>
</dbReference>
<dbReference type="STRING" id="593750.Metfor_2184"/>
<feature type="domain" description="PAS" evidence="8">
    <location>
        <begin position="79"/>
        <end position="123"/>
    </location>
</feature>
<sequence>MKKHSDSRTDWQVQRDRIIGLGESSLRKSYYPELREKIAELEKKNRELHEAYELLASNEEELRQNYDELSRREQEIRSAKHYLEAIYEGSPDMIFVHSSDGHIIDVNENVLSAFAVSREELLSAVPSDMSGKGYTNEMALGYFQAALKTGKTEFEWVGKRKNGEEFPLDIRLRRIDHVRDDGTIEPRVLAILRDISEAKMAERALDQARKKLKLLNTVIFQDIQSTVFALSAYIQLSGSSRDGSKVTAYLDKEAFLISKIVSSLNFTKNYQDLGMQPPKWQNVGQVFLYAISHLDSLKIGRRMEVEGLEIYADLLLEKVFFNLVENRFVHGQGVTEIALTYRESVNGMTIVLTDNGVGIESEQKSRIFEQGGGKSSGLGLFLAREILSITGITITETGEAGKGVRFELLVPKGAYRFADPPQKTV</sequence>
<dbReference type="SUPFAM" id="SSF55874">
    <property type="entry name" value="ATPase domain of HSP90 chaperone/DNA topoisomerase II/histidine kinase"/>
    <property type="match status" value="1"/>
</dbReference>
<dbReference type="eggNOG" id="arCOG02350">
    <property type="taxonomic scope" value="Archaea"/>
</dbReference>
<dbReference type="AlphaFoldDB" id="L0HGS1"/>
<evidence type="ECO:0000256" key="5">
    <source>
        <dbReference type="ARBA" id="ARBA00022777"/>
    </source>
</evidence>
<dbReference type="NCBIfam" id="TIGR00229">
    <property type="entry name" value="sensory_box"/>
    <property type="match status" value="1"/>
</dbReference>
<evidence type="ECO:0000256" key="3">
    <source>
        <dbReference type="ARBA" id="ARBA00022553"/>
    </source>
</evidence>
<evidence type="ECO:0000259" key="8">
    <source>
        <dbReference type="PROSITE" id="PS50112"/>
    </source>
</evidence>
<dbReference type="InterPro" id="IPR035965">
    <property type="entry name" value="PAS-like_dom_sf"/>
</dbReference>
<dbReference type="EC" id="2.7.13.3" evidence="2"/>
<keyword evidence="6" id="KW-0175">Coiled coil</keyword>
<gene>
    <name evidence="10" type="ordered locus">Metfor_2184</name>
</gene>
<dbReference type="Pfam" id="PF13426">
    <property type="entry name" value="PAS_9"/>
    <property type="match status" value="1"/>
</dbReference>
<dbReference type="PRINTS" id="PR00344">
    <property type="entry name" value="BCTRLSENSOR"/>
</dbReference>
<dbReference type="InterPro" id="IPR003594">
    <property type="entry name" value="HATPase_dom"/>
</dbReference>
<protein>
    <recommendedName>
        <fullName evidence="2">histidine kinase</fullName>
        <ecNumber evidence="2">2.7.13.3</ecNumber>
    </recommendedName>
</protein>
<dbReference type="InterPro" id="IPR036890">
    <property type="entry name" value="HATPase_C_sf"/>
</dbReference>
<keyword evidence="4" id="KW-0808">Transferase</keyword>
<dbReference type="PROSITE" id="PS50109">
    <property type="entry name" value="HIS_KIN"/>
    <property type="match status" value="1"/>
</dbReference>
<organism evidence="10 11">
    <name type="scientific">Methanoregula formicica (strain DSM 22288 / NBRC 105244 / SMSP)</name>
    <dbReference type="NCBI Taxonomy" id="593750"/>
    <lineage>
        <taxon>Archaea</taxon>
        <taxon>Methanobacteriati</taxon>
        <taxon>Methanobacteriota</taxon>
        <taxon>Stenosarchaea group</taxon>
        <taxon>Methanomicrobia</taxon>
        <taxon>Methanomicrobiales</taxon>
        <taxon>Methanoregulaceae</taxon>
        <taxon>Methanoregula</taxon>
    </lineage>
</organism>
<dbReference type="EMBL" id="CP003167">
    <property type="protein sequence ID" value="AGB03190.1"/>
    <property type="molecule type" value="Genomic_DNA"/>
</dbReference>
<keyword evidence="5" id="KW-0418">Kinase</keyword>
<name>L0HGS1_METFS</name>
<dbReference type="Gene3D" id="3.30.450.20">
    <property type="entry name" value="PAS domain"/>
    <property type="match status" value="1"/>
</dbReference>
<dbReference type="Pfam" id="PF02518">
    <property type="entry name" value="HATPase_c"/>
    <property type="match status" value="1"/>
</dbReference>
<dbReference type="InterPro" id="IPR004358">
    <property type="entry name" value="Sig_transdc_His_kin-like_C"/>
</dbReference>
<dbReference type="InParanoid" id="L0HGS1"/>
<reference evidence="11" key="1">
    <citation type="submission" date="2011-12" db="EMBL/GenBank/DDBJ databases">
        <title>Complete sequence of Methanoregula formicicum SMSP.</title>
        <authorList>
            <person name="Lucas S."/>
            <person name="Han J."/>
            <person name="Lapidus A."/>
            <person name="Cheng J.-F."/>
            <person name="Goodwin L."/>
            <person name="Pitluck S."/>
            <person name="Peters L."/>
            <person name="Ovchinnikova G."/>
            <person name="Teshima H."/>
            <person name="Detter J.C."/>
            <person name="Han C."/>
            <person name="Tapia R."/>
            <person name="Land M."/>
            <person name="Hauser L."/>
            <person name="Kyrpides N."/>
            <person name="Ivanova N."/>
            <person name="Pagani I."/>
            <person name="Imachi H."/>
            <person name="Tamaki H."/>
            <person name="Sekiguchi Y."/>
            <person name="Kamagata Y."/>
            <person name="Cadillo-Quiroz H."/>
            <person name="Zinder S."/>
            <person name="Liu W.-T."/>
            <person name="Woyke T."/>
        </authorList>
    </citation>
    <scope>NUCLEOTIDE SEQUENCE [LARGE SCALE GENOMIC DNA]</scope>
    <source>
        <strain evidence="11">DSM 22288 / NBRC 105244 / SMSP</strain>
    </source>
</reference>
<dbReference type="PANTHER" id="PTHR43304:SF1">
    <property type="entry name" value="PAC DOMAIN-CONTAINING PROTEIN"/>
    <property type="match status" value="1"/>
</dbReference>
<feature type="domain" description="Histidine kinase" evidence="7">
    <location>
        <begin position="316"/>
        <end position="414"/>
    </location>
</feature>
<dbReference type="Gene3D" id="3.30.565.10">
    <property type="entry name" value="Histidine kinase-like ATPase, C-terminal domain"/>
    <property type="match status" value="1"/>
</dbReference>
<proteinExistence type="predicted"/>
<feature type="domain" description="PAC" evidence="9">
    <location>
        <begin position="152"/>
        <end position="207"/>
    </location>
</feature>
<evidence type="ECO:0000256" key="6">
    <source>
        <dbReference type="SAM" id="Coils"/>
    </source>
</evidence>
<evidence type="ECO:0000259" key="9">
    <source>
        <dbReference type="PROSITE" id="PS50113"/>
    </source>
</evidence>